<sequence>MTIIDSSATIKMPCCIKPYVPHSGRMCLLDTLLKTNGEVLEAGVVPTLQSQFATDQGVPGWIGLEWMAQAIAAWSGVQARAAGRAPAIGFLLGTRHYDCKQPWLTLGEHFRIRVEQDFQADNGLGSFICNIYDSRSNQIASAQVNVFQPGPDDNLQQIQARGFR</sequence>
<dbReference type="Pfam" id="PF22817">
    <property type="entry name" value="ApeP-like"/>
    <property type="match status" value="1"/>
</dbReference>
<protein>
    <recommendedName>
        <fullName evidence="3">3-hydroxylacyl-ACP dehydratase</fullName>
    </recommendedName>
</protein>
<dbReference type="AlphaFoldDB" id="A0A2Z2P5R8"/>
<evidence type="ECO:0000313" key="2">
    <source>
        <dbReference type="Proteomes" id="UP000250079"/>
    </source>
</evidence>
<dbReference type="SUPFAM" id="SSF54637">
    <property type="entry name" value="Thioesterase/thiol ester dehydrase-isomerase"/>
    <property type="match status" value="1"/>
</dbReference>
<name>A0A2Z2P5R8_9GAMM</name>
<dbReference type="EMBL" id="CP018632">
    <property type="protein sequence ID" value="ASJ76860.1"/>
    <property type="molecule type" value="Genomic_DNA"/>
</dbReference>
<reference evidence="1 2" key="1">
    <citation type="submission" date="2016-12" db="EMBL/GenBank/DDBJ databases">
        <authorList>
            <person name="Song W.-J."/>
            <person name="Kurnit D.M."/>
        </authorList>
    </citation>
    <scope>NUCLEOTIDE SEQUENCE [LARGE SCALE GENOMIC DNA]</scope>
    <source>
        <strain evidence="1 2">IMCC3135</strain>
    </source>
</reference>
<accession>A0A2Z2P5R8</accession>
<keyword evidence="2" id="KW-1185">Reference proteome</keyword>
<dbReference type="InterPro" id="IPR029069">
    <property type="entry name" value="HotDog_dom_sf"/>
</dbReference>
<dbReference type="RefSeq" id="WP_088921574.1">
    <property type="nucleotide sequence ID" value="NZ_CP018632.1"/>
</dbReference>
<dbReference type="Proteomes" id="UP000250079">
    <property type="component" value="Chromosome"/>
</dbReference>
<dbReference type="KEGG" id="gai:IMCC3135_34100"/>
<dbReference type="Gene3D" id="3.10.129.10">
    <property type="entry name" value="Hotdog Thioesterase"/>
    <property type="match status" value="1"/>
</dbReference>
<proteinExistence type="predicted"/>
<gene>
    <name evidence="1" type="ORF">IMCC3135_34100</name>
</gene>
<dbReference type="InterPro" id="IPR016776">
    <property type="entry name" value="ApeP-like_dehydratase"/>
</dbReference>
<dbReference type="PIRSF" id="PIRSF020565">
    <property type="entry name" value="3Ho_Ac_ACP_DH_prd"/>
    <property type="match status" value="1"/>
</dbReference>
<evidence type="ECO:0000313" key="1">
    <source>
        <dbReference type="EMBL" id="ASJ76860.1"/>
    </source>
</evidence>
<evidence type="ECO:0008006" key="3">
    <source>
        <dbReference type="Google" id="ProtNLM"/>
    </source>
</evidence>
<dbReference type="OrthoDB" id="9800188at2"/>
<organism evidence="1 2">
    <name type="scientific">Granulosicoccus antarcticus IMCC3135</name>
    <dbReference type="NCBI Taxonomy" id="1192854"/>
    <lineage>
        <taxon>Bacteria</taxon>
        <taxon>Pseudomonadati</taxon>
        <taxon>Pseudomonadota</taxon>
        <taxon>Gammaproteobacteria</taxon>
        <taxon>Chromatiales</taxon>
        <taxon>Granulosicoccaceae</taxon>
        <taxon>Granulosicoccus</taxon>
    </lineage>
</organism>